<dbReference type="SUPFAM" id="SSF144020">
    <property type="entry name" value="FdhE-like"/>
    <property type="match status" value="1"/>
</dbReference>
<dbReference type="AlphaFoldDB" id="A0A5K7ZGT7"/>
<dbReference type="GO" id="GO:0006265">
    <property type="term" value="P:DNA topological change"/>
    <property type="evidence" value="ECO:0007669"/>
    <property type="project" value="InterPro"/>
</dbReference>
<dbReference type="Pfam" id="PF01396">
    <property type="entry name" value="Zn_ribbon_Top1"/>
    <property type="match status" value="2"/>
</dbReference>
<dbReference type="Proteomes" id="UP000425960">
    <property type="component" value="Chromosome"/>
</dbReference>
<dbReference type="InterPro" id="IPR013498">
    <property type="entry name" value="Topo_IA_Znf"/>
</dbReference>
<name>A0A5K7ZGT7_9BACT</name>
<feature type="domain" description="DNA topoisomerase type IA zn finger" evidence="1">
    <location>
        <begin position="64"/>
        <end position="97"/>
    </location>
</feature>
<accession>A0A5K7ZGT7</accession>
<dbReference type="EMBL" id="AP021876">
    <property type="protein sequence ID" value="BBO81418.1"/>
    <property type="molecule type" value="Genomic_DNA"/>
</dbReference>
<evidence type="ECO:0000259" key="1">
    <source>
        <dbReference type="Pfam" id="PF01396"/>
    </source>
</evidence>
<feature type="domain" description="DNA topoisomerase type IA zn finger" evidence="1">
    <location>
        <begin position="18"/>
        <end position="32"/>
    </location>
</feature>
<dbReference type="RefSeq" id="WP_155322138.1">
    <property type="nucleotide sequence ID" value="NZ_AP021876.1"/>
</dbReference>
<protein>
    <recommendedName>
        <fullName evidence="1">DNA topoisomerase type IA zn finger domain-containing protein</fullName>
    </recommendedName>
</protein>
<gene>
    <name evidence="2" type="ORF">DSCO28_19840</name>
</gene>
<sequence>MAVSKSINDAGDADQPSRCPACGADAYYRYGKTANGKARRICLLCQRQYTIDGARRDRPDRPACPLCGEPMHVYRRQAGFTRYRCRNYPACRSYVKVADEKGD</sequence>
<dbReference type="GO" id="GO:0005694">
    <property type="term" value="C:chromosome"/>
    <property type="evidence" value="ECO:0007669"/>
    <property type="project" value="InterPro"/>
</dbReference>
<evidence type="ECO:0000313" key="2">
    <source>
        <dbReference type="EMBL" id="BBO81418.1"/>
    </source>
</evidence>
<proteinExistence type="predicted"/>
<reference evidence="2 3" key="1">
    <citation type="submission" date="2019-11" db="EMBL/GenBank/DDBJ databases">
        <title>Comparative genomics of hydrocarbon-degrading Desulfosarcina strains.</title>
        <authorList>
            <person name="Watanabe M."/>
            <person name="Kojima H."/>
            <person name="Fukui M."/>
        </authorList>
    </citation>
    <scope>NUCLEOTIDE SEQUENCE [LARGE SCALE GENOMIC DNA]</scope>
    <source>
        <strain evidence="2 3">28bB2T</strain>
    </source>
</reference>
<dbReference type="KEGG" id="dov:DSCO28_19840"/>
<dbReference type="InterPro" id="IPR024064">
    <property type="entry name" value="FdhE-like_sf"/>
</dbReference>
<dbReference type="GO" id="GO:0003677">
    <property type="term" value="F:DNA binding"/>
    <property type="evidence" value="ECO:0007669"/>
    <property type="project" value="InterPro"/>
</dbReference>
<dbReference type="GO" id="GO:0003916">
    <property type="term" value="F:DNA topoisomerase activity"/>
    <property type="evidence" value="ECO:0007669"/>
    <property type="project" value="InterPro"/>
</dbReference>
<evidence type="ECO:0000313" key="3">
    <source>
        <dbReference type="Proteomes" id="UP000425960"/>
    </source>
</evidence>
<organism evidence="2 3">
    <name type="scientific">Desulfosarcina ovata subsp. sediminis</name>
    <dbReference type="NCBI Taxonomy" id="885957"/>
    <lineage>
        <taxon>Bacteria</taxon>
        <taxon>Pseudomonadati</taxon>
        <taxon>Thermodesulfobacteriota</taxon>
        <taxon>Desulfobacteria</taxon>
        <taxon>Desulfobacterales</taxon>
        <taxon>Desulfosarcinaceae</taxon>
        <taxon>Desulfosarcina</taxon>
    </lineage>
</organism>